<proteinExistence type="predicted"/>
<dbReference type="Pfam" id="PF00381">
    <property type="entry name" value="PTS-HPr"/>
    <property type="match status" value="1"/>
</dbReference>
<dbReference type="InterPro" id="IPR035895">
    <property type="entry name" value="HPr-like_sf"/>
</dbReference>
<dbReference type="RefSeq" id="WP_109709832.1">
    <property type="nucleotide sequence ID" value="NZ_QGDS01000004.1"/>
</dbReference>
<name>A0A315ZYB3_9FIRM</name>
<dbReference type="SUPFAM" id="SSF55594">
    <property type="entry name" value="HPr-like"/>
    <property type="match status" value="1"/>
</dbReference>
<reference evidence="3" key="1">
    <citation type="submission" date="2017-07" db="EMBL/GenBank/DDBJ databases">
        <authorList>
            <person name="Varghese N."/>
            <person name="Submissions S."/>
        </authorList>
    </citation>
    <scope>NUCLEOTIDE SEQUENCE [LARGE SCALE GENOMIC DNA]</scope>
    <source>
        <strain evidence="3">NLAE-zl-C134</strain>
    </source>
</reference>
<accession>A0A315ZYB3</accession>
<evidence type="ECO:0000313" key="2">
    <source>
        <dbReference type="EMBL" id="SUQ13701.1"/>
    </source>
</evidence>
<protein>
    <submittedName>
        <fullName evidence="2">PTS HPr component phosphorylation site</fullName>
    </submittedName>
</protein>
<organism evidence="2 3">
    <name type="scientific">Faecalicatena contorta</name>
    <dbReference type="NCBI Taxonomy" id="39482"/>
    <lineage>
        <taxon>Bacteria</taxon>
        <taxon>Bacillati</taxon>
        <taxon>Bacillota</taxon>
        <taxon>Clostridia</taxon>
        <taxon>Lachnospirales</taxon>
        <taxon>Lachnospiraceae</taxon>
        <taxon>Faecalicatena</taxon>
    </lineage>
</organism>
<evidence type="ECO:0000313" key="3">
    <source>
        <dbReference type="Proteomes" id="UP000254051"/>
    </source>
</evidence>
<sequence length="76" mass="8955">MREMIIKFKDPNEVLAFVNKVEKYPYDMDMKRGRFVVDAKSILGIMNLGFNNPIELRIYDEDCEQLKAEISEYMSA</sequence>
<dbReference type="EMBL" id="UHJJ01000004">
    <property type="protein sequence ID" value="SUQ13701.1"/>
    <property type="molecule type" value="Genomic_DNA"/>
</dbReference>
<dbReference type="InterPro" id="IPR000032">
    <property type="entry name" value="HPr-like"/>
</dbReference>
<dbReference type="Gene3D" id="3.30.1340.10">
    <property type="entry name" value="HPr-like"/>
    <property type="match status" value="1"/>
</dbReference>
<evidence type="ECO:0000259" key="1">
    <source>
        <dbReference type="PROSITE" id="PS51350"/>
    </source>
</evidence>
<dbReference type="AlphaFoldDB" id="A0A315ZYB3"/>
<dbReference type="OrthoDB" id="1911397at2"/>
<keyword evidence="3" id="KW-1185">Reference proteome</keyword>
<dbReference type="Proteomes" id="UP000254051">
    <property type="component" value="Unassembled WGS sequence"/>
</dbReference>
<feature type="domain" description="HPr" evidence="1">
    <location>
        <begin position="1"/>
        <end position="76"/>
    </location>
</feature>
<dbReference type="PROSITE" id="PS51350">
    <property type="entry name" value="PTS_HPR_DOM"/>
    <property type="match status" value="1"/>
</dbReference>
<gene>
    <name evidence="2" type="ORF">SAMN05216529_10412</name>
</gene>